<dbReference type="EMBL" id="CP054003">
    <property type="protein sequence ID" value="QKH83699.1"/>
    <property type="molecule type" value="Genomic_DNA"/>
</dbReference>
<accession>A0AAP9SVI3</accession>
<dbReference type="Proteomes" id="UP000501467">
    <property type="component" value="Chromosome"/>
</dbReference>
<gene>
    <name evidence="1" type="ORF">FOC69_04745</name>
</gene>
<proteinExistence type="predicted"/>
<evidence type="ECO:0000313" key="2">
    <source>
        <dbReference type="Proteomes" id="UP000501467"/>
    </source>
</evidence>
<dbReference type="AlphaFoldDB" id="A0AAP9SVI3"/>
<sequence>MQFGTGNQKNNVFCLLIRQSFVIFVKMKTADGTFGYGHCRDMEDSYSAWKQAEIDIYYTFTERLGIAWVHAVL</sequence>
<name>A0AAP9SVI3_BACFG</name>
<reference evidence="1 2" key="1">
    <citation type="submission" date="2020-05" db="EMBL/GenBank/DDBJ databases">
        <title>FDA dAtabase for Regulatory Grade micrObial Sequences (FDA-ARGOS): Supporting development and validation of Infectious Disease Dx tests.</title>
        <authorList>
            <person name="Bojja K."/>
            <person name="Kessler A."/>
            <person name="Tallon L."/>
            <person name="Sadzewicz L."/>
            <person name="Zhao X."/>
            <person name="Vavikolanu K."/>
            <person name="Mehta A."/>
            <person name="Aluvathingal J."/>
            <person name="Nadendla S."/>
            <person name="Myers T."/>
            <person name="Yan Y."/>
            <person name="Sichtig H."/>
        </authorList>
    </citation>
    <scope>NUCLEOTIDE SEQUENCE [LARGE SCALE GENOMIC DNA]</scope>
    <source>
        <strain evidence="1 2">FDAARGOS_763</strain>
    </source>
</reference>
<organism evidence="1 2">
    <name type="scientific">Bacteroides fragilis</name>
    <dbReference type="NCBI Taxonomy" id="817"/>
    <lineage>
        <taxon>Bacteria</taxon>
        <taxon>Pseudomonadati</taxon>
        <taxon>Bacteroidota</taxon>
        <taxon>Bacteroidia</taxon>
        <taxon>Bacteroidales</taxon>
        <taxon>Bacteroidaceae</taxon>
        <taxon>Bacteroides</taxon>
    </lineage>
</organism>
<protein>
    <submittedName>
        <fullName evidence="1">Uncharacterized protein</fullName>
    </submittedName>
</protein>
<evidence type="ECO:0000313" key="1">
    <source>
        <dbReference type="EMBL" id="QKH83699.1"/>
    </source>
</evidence>